<feature type="region of interest" description="Disordered" evidence="1">
    <location>
        <begin position="1"/>
        <end position="21"/>
    </location>
</feature>
<dbReference type="GO" id="GO:0016491">
    <property type="term" value="F:oxidoreductase activity"/>
    <property type="evidence" value="ECO:0007669"/>
    <property type="project" value="TreeGrafter"/>
</dbReference>
<dbReference type="PANTHER" id="PTHR43544:SF10">
    <property type="entry name" value="SHORT-CHAIN DEHYDROGENASE_REDUCTASE FAMILY PROTEIN"/>
    <property type="match status" value="1"/>
</dbReference>
<evidence type="ECO:0000256" key="1">
    <source>
        <dbReference type="SAM" id="MobiDB-lite"/>
    </source>
</evidence>
<dbReference type="SUPFAM" id="SSF51735">
    <property type="entry name" value="NAD(P)-binding Rossmann-fold domains"/>
    <property type="match status" value="1"/>
</dbReference>
<evidence type="ECO:0000313" key="2">
    <source>
        <dbReference type="EMBL" id="VBB18502.1"/>
    </source>
</evidence>
<sequence>MSLSSNADSMDESGSTKTLSGSVSTLMTELTKIIQLHDQADEAQMSAINTVLTDNAKVLTPMIARMWKMVRQNAPAEVGPTLRTTNEKYPYCYVCKVKLWKDDMRHTTYTGMCWLCGNLNMSKRDFKKNLFGCVAVVTGGRVKIGYETAIRLLRNGCTVIVTSRFVDDCLERYQTDSNYSQFKDRLFIYQLNMLSGENINKFIKYVMTNFKKVDFLINNAAQTIKRPKEFFNHLLVKYSEGRDDEKLIVHRDQTELLLLDASNKLLIGYDDAEVAKLFPAGELDMFGQQIDLRTNNSWMLEAEEVDIQELAEVYIINSIGPYMLSTKLRPMMSREGKEFSWIVNVTSMEGVFAWDAKPSRHPHTNMAKASLNMFTRTCGQQFIKSNIVMICVDTGWNNPQQPNSYDFKTPVDCADGAARILDPIYRELKQHSVMYKDYKVHPW</sequence>
<dbReference type="PRINTS" id="PR00081">
    <property type="entry name" value="GDHRDH"/>
</dbReference>
<name>A0A5K0UAI2_9VIRU</name>
<dbReference type="PANTHER" id="PTHR43544">
    <property type="entry name" value="SHORT-CHAIN DEHYDROGENASE/REDUCTASE"/>
    <property type="match status" value="1"/>
</dbReference>
<dbReference type="InterPro" id="IPR036291">
    <property type="entry name" value="NAD(P)-bd_dom_sf"/>
</dbReference>
<dbReference type="Gene3D" id="3.40.50.720">
    <property type="entry name" value="NAD(P)-binding Rossmann-like Domain"/>
    <property type="match status" value="2"/>
</dbReference>
<protein>
    <submittedName>
        <fullName evidence="2">SDR family NAD(P)-dependent oxidoreductase</fullName>
    </submittedName>
</protein>
<dbReference type="Proteomes" id="UP000594342">
    <property type="component" value="Unassembled WGS sequence"/>
</dbReference>
<accession>A0A5K0UAI2</accession>
<reference evidence="2 3" key="1">
    <citation type="submission" date="2018-10" db="EMBL/GenBank/DDBJ databases">
        <authorList>
            <consortium name="IHU Genomes"/>
        </authorList>
    </citation>
    <scope>NUCLEOTIDE SEQUENCE [LARGE SCALE GENOMIC DNA]</scope>
    <source>
        <strain evidence="2 3">A1</strain>
    </source>
</reference>
<proteinExistence type="predicted"/>
<evidence type="ECO:0000313" key="3">
    <source>
        <dbReference type="Proteomes" id="UP000594342"/>
    </source>
</evidence>
<dbReference type="InterPro" id="IPR051468">
    <property type="entry name" value="Fungal_SecMetab_SDRs"/>
</dbReference>
<dbReference type="Pfam" id="PF00106">
    <property type="entry name" value="adh_short"/>
    <property type="match status" value="1"/>
</dbReference>
<comment type="caution">
    <text evidence="2">The sequence shown here is derived from an EMBL/GenBank/DDBJ whole genome shotgun (WGS) entry which is preliminary data.</text>
</comment>
<gene>
    <name evidence="2" type="ORF">YASMINEVIRUS_965</name>
</gene>
<keyword evidence="3" id="KW-1185">Reference proteome</keyword>
<organism evidence="2 3">
    <name type="scientific">Yasminevirus sp. GU-2018</name>
    <dbReference type="NCBI Taxonomy" id="2420051"/>
    <lineage>
        <taxon>Viruses</taxon>
        <taxon>Varidnaviria</taxon>
        <taxon>Bamfordvirae</taxon>
        <taxon>Nucleocytoviricota</taxon>
        <taxon>Megaviricetes</taxon>
        <taxon>Imitervirales</taxon>
        <taxon>Mimiviridae</taxon>
        <taxon>Klosneuvirinae</taxon>
        <taxon>Yasminevirus</taxon>
        <taxon>Yasminevirus saudimassiliense</taxon>
    </lineage>
</organism>
<dbReference type="EMBL" id="UPSH01000001">
    <property type="protein sequence ID" value="VBB18502.1"/>
    <property type="molecule type" value="Genomic_DNA"/>
</dbReference>
<dbReference type="InterPro" id="IPR002347">
    <property type="entry name" value="SDR_fam"/>
</dbReference>